<dbReference type="KEGG" id="bav:BAV2224"/>
<dbReference type="eggNOG" id="COG0500">
    <property type="taxonomic scope" value="Bacteria"/>
</dbReference>
<dbReference type="STRING" id="360910.BAV2224"/>
<accession>Q2KYT7</accession>
<dbReference type="SUPFAM" id="SSF53335">
    <property type="entry name" value="S-adenosyl-L-methionine-dependent methyltransferases"/>
    <property type="match status" value="1"/>
</dbReference>
<name>Q2KYT7_BORA1</name>
<evidence type="ECO:0000313" key="3">
    <source>
        <dbReference type="EMBL" id="CAJ49834.1"/>
    </source>
</evidence>
<dbReference type="InterPro" id="IPR018773">
    <property type="entry name" value="MeTrfase_reg_dom_prd"/>
</dbReference>
<evidence type="ECO:0008006" key="5">
    <source>
        <dbReference type="Google" id="ProtNLM"/>
    </source>
</evidence>
<dbReference type="AlphaFoldDB" id="Q2KYT7"/>
<dbReference type="InterPro" id="IPR013216">
    <property type="entry name" value="Methyltransf_11"/>
</dbReference>
<dbReference type="Pfam" id="PF10119">
    <property type="entry name" value="MethyTransf_Reg"/>
    <property type="match status" value="1"/>
</dbReference>
<sequence>MLPYFLSRTTMQNWTAGYTVDIPYVHGYYRELNPLWLKQVMLQAGVAFPECGVACELGFGQGLGINIHASASCWQWYGTDFNPEHAAFAQALARESGNPAVLRDDAFDAYAQRDDLPDFDFIALHGIWSWISDDNRQVIVDFIRRKLKLGGVVYISYNTLPGWAPFIPLRQLLTNHARYMGHGTWPERAHQALDFTEKLLASDPLYLRAAPLLTSRTQDMRKHDVHYLLHEYFNRDWTPTSFSQLADWMRSAKLDFVCSADPLDQIEALSTTEEQRALLAEVHDRTFYQDVRDLMVSRNFRKDYWVKGPRVLPAAEQSEQIAAQRVILTSLRESISTTVSGGVREATLRESIAGPVLDILQDHKAHRIGELQAQLAGHNITGAQLHETLLILMAAGHLSPAQEDSQIEQTLARTQAINRLILRQAKHNDALQYLANPATGGGFSIDRIARLLILARETSSHPEDWVQATWSILKQNGQRLLKEGEALETEDDNIEHLRSIAQHFERNRLPLLRAMGIL</sequence>
<gene>
    <name evidence="3" type="ordered locus">BAV2224</name>
</gene>
<reference evidence="3 4" key="1">
    <citation type="journal article" date="2006" name="J. Bacteriol.">
        <title>Comparison of the genome sequence of the poultry pathogen Bordetella avium with those of B. bronchiseptica, B. pertussis, and B. parapertussis reveals extensive diversity in surface structures associated with host interaction.</title>
        <authorList>
            <person name="Sebaihia M."/>
            <person name="Preston A."/>
            <person name="Maskell D.J."/>
            <person name="Kuzmiak H."/>
            <person name="Connell T.D."/>
            <person name="King N.D."/>
            <person name="Orndorff P.E."/>
            <person name="Miyamoto D.M."/>
            <person name="Thomson N.R."/>
            <person name="Harris D."/>
            <person name="Goble A."/>
            <person name="Lord A."/>
            <person name="Murphy L."/>
            <person name="Quail M.A."/>
            <person name="Rutter S."/>
            <person name="Squares R."/>
            <person name="Squares S."/>
            <person name="Woodward J."/>
            <person name="Parkhill J."/>
            <person name="Temple L.M."/>
        </authorList>
    </citation>
    <scope>NUCLEOTIDE SEQUENCE [LARGE SCALE GENOMIC DNA]</scope>
    <source>
        <strain evidence="3 4">197N</strain>
    </source>
</reference>
<feature type="domain" description="Methyltransferase regulatory" evidence="2">
    <location>
        <begin position="225"/>
        <end position="307"/>
    </location>
</feature>
<dbReference type="Pfam" id="PF08241">
    <property type="entry name" value="Methyltransf_11"/>
    <property type="match status" value="1"/>
</dbReference>
<dbReference type="GO" id="GO:0008757">
    <property type="term" value="F:S-adenosylmethionine-dependent methyltransferase activity"/>
    <property type="evidence" value="ECO:0007669"/>
    <property type="project" value="InterPro"/>
</dbReference>
<organism evidence="3 4">
    <name type="scientific">Bordetella avium (strain 197N)</name>
    <dbReference type="NCBI Taxonomy" id="360910"/>
    <lineage>
        <taxon>Bacteria</taxon>
        <taxon>Pseudomonadati</taxon>
        <taxon>Pseudomonadota</taxon>
        <taxon>Betaproteobacteria</taxon>
        <taxon>Burkholderiales</taxon>
        <taxon>Alcaligenaceae</taxon>
        <taxon>Bordetella</taxon>
    </lineage>
</organism>
<evidence type="ECO:0000259" key="2">
    <source>
        <dbReference type="Pfam" id="PF10119"/>
    </source>
</evidence>
<dbReference type="Gene3D" id="3.40.50.150">
    <property type="entry name" value="Vaccinia Virus protein VP39"/>
    <property type="match status" value="1"/>
</dbReference>
<dbReference type="HOGENOM" id="CLU_032787_1_0_4"/>
<dbReference type="EMBL" id="AM167904">
    <property type="protein sequence ID" value="CAJ49834.1"/>
    <property type="molecule type" value="Genomic_DNA"/>
</dbReference>
<dbReference type="CDD" id="cd02440">
    <property type="entry name" value="AdoMet_MTases"/>
    <property type="match status" value="1"/>
</dbReference>
<dbReference type="InterPro" id="IPR029063">
    <property type="entry name" value="SAM-dependent_MTases_sf"/>
</dbReference>
<dbReference type="Proteomes" id="UP000001977">
    <property type="component" value="Chromosome"/>
</dbReference>
<protein>
    <recommendedName>
        <fullName evidence="5">Methyltransferase</fullName>
    </recommendedName>
</protein>
<evidence type="ECO:0000259" key="1">
    <source>
        <dbReference type="Pfam" id="PF08241"/>
    </source>
</evidence>
<keyword evidence="4" id="KW-1185">Reference proteome</keyword>
<feature type="domain" description="Methyltransferase type 11" evidence="1">
    <location>
        <begin position="56"/>
        <end position="155"/>
    </location>
</feature>
<proteinExistence type="predicted"/>
<evidence type="ECO:0000313" key="4">
    <source>
        <dbReference type="Proteomes" id="UP000001977"/>
    </source>
</evidence>